<accession>A0A2H0KFU6</accession>
<keyword evidence="1" id="KW-1133">Transmembrane helix</keyword>
<organism evidence="2 3">
    <name type="scientific">Candidatus Shapirobacteria bacterium CG11_big_fil_rev_8_21_14_0_20_40_12</name>
    <dbReference type="NCBI Taxonomy" id="1974889"/>
    <lineage>
        <taxon>Bacteria</taxon>
        <taxon>Candidatus Shapironibacteriota</taxon>
    </lineage>
</organism>
<dbReference type="Proteomes" id="UP000231371">
    <property type="component" value="Unassembled WGS sequence"/>
</dbReference>
<feature type="transmembrane region" description="Helical" evidence="1">
    <location>
        <begin position="30"/>
        <end position="52"/>
    </location>
</feature>
<proteinExistence type="predicted"/>
<feature type="transmembrane region" description="Helical" evidence="1">
    <location>
        <begin position="73"/>
        <end position="96"/>
    </location>
</feature>
<evidence type="ECO:0000256" key="1">
    <source>
        <dbReference type="SAM" id="Phobius"/>
    </source>
</evidence>
<comment type="caution">
    <text evidence="2">The sequence shown here is derived from an EMBL/GenBank/DDBJ whole genome shotgun (WGS) entry which is preliminary data.</text>
</comment>
<feature type="transmembrane region" description="Helical" evidence="1">
    <location>
        <begin position="102"/>
        <end position="127"/>
    </location>
</feature>
<protein>
    <recommendedName>
        <fullName evidence="4">DUF1648 domain-containing protein</fullName>
    </recommendedName>
</protein>
<dbReference type="AlphaFoldDB" id="A0A2H0KFU6"/>
<keyword evidence="1" id="KW-0472">Membrane</keyword>
<gene>
    <name evidence="2" type="ORF">COV89_02150</name>
</gene>
<evidence type="ECO:0000313" key="2">
    <source>
        <dbReference type="EMBL" id="PIQ70130.1"/>
    </source>
</evidence>
<keyword evidence="1" id="KW-0812">Transmembrane</keyword>
<reference evidence="2 3" key="1">
    <citation type="submission" date="2017-09" db="EMBL/GenBank/DDBJ databases">
        <title>Depth-based differentiation of microbial function through sediment-hosted aquifers and enrichment of novel symbionts in the deep terrestrial subsurface.</title>
        <authorList>
            <person name="Probst A.J."/>
            <person name="Ladd B."/>
            <person name="Jarett J.K."/>
            <person name="Geller-Mcgrath D.E."/>
            <person name="Sieber C.M."/>
            <person name="Emerson J.B."/>
            <person name="Anantharaman K."/>
            <person name="Thomas B.C."/>
            <person name="Malmstrom R."/>
            <person name="Stieglmeier M."/>
            <person name="Klingl A."/>
            <person name="Woyke T."/>
            <person name="Ryan C.M."/>
            <person name="Banfield J.F."/>
        </authorList>
    </citation>
    <scope>NUCLEOTIDE SEQUENCE [LARGE SCALE GENOMIC DNA]</scope>
    <source>
        <strain evidence="2">CG11_big_fil_rev_8_21_14_0_20_40_12</strain>
    </source>
</reference>
<evidence type="ECO:0008006" key="4">
    <source>
        <dbReference type="Google" id="ProtNLM"/>
    </source>
</evidence>
<evidence type="ECO:0000313" key="3">
    <source>
        <dbReference type="Proteomes" id="UP000231371"/>
    </source>
</evidence>
<dbReference type="EMBL" id="PCVI01000034">
    <property type="protein sequence ID" value="PIQ70130.1"/>
    <property type="molecule type" value="Genomic_DNA"/>
</dbReference>
<sequence length="130" mass="14767">MAKNIFKENIIKASSKRLEEIGKAVSLKNLAFFSFLFSFLALGITGASYRRLPEKIPLFYTRPWGGEQLAQKQLFFLVSGLMLVFSLLNFCLTRILLKSNNFLPMMLGFFSFFLCLIGLIGVVKIVILMI</sequence>
<name>A0A2H0KFU6_9BACT</name>